<protein>
    <recommendedName>
        <fullName evidence="3">DUF952 domain-containing protein</fullName>
    </recommendedName>
</protein>
<dbReference type="HOGENOM" id="CLU_129452_2_0_1"/>
<organism evidence="1 2">
    <name type="scientific">Verruconis gallopava</name>
    <dbReference type="NCBI Taxonomy" id="253628"/>
    <lineage>
        <taxon>Eukaryota</taxon>
        <taxon>Fungi</taxon>
        <taxon>Dikarya</taxon>
        <taxon>Ascomycota</taxon>
        <taxon>Pezizomycotina</taxon>
        <taxon>Dothideomycetes</taxon>
        <taxon>Pleosporomycetidae</taxon>
        <taxon>Venturiales</taxon>
        <taxon>Sympoventuriaceae</taxon>
        <taxon>Verruconis</taxon>
    </lineage>
</organism>
<dbReference type="RefSeq" id="XP_016214338.1">
    <property type="nucleotide sequence ID" value="XM_016358136.1"/>
</dbReference>
<accession>A0A0D2AZB9</accession>
<dbReference type="STRING" id="253628.A0A0D2AZB9"/>
<sequence>MPAPSSLPEYVYKIVLDDPTPFLPTGLPVSELDKKDGFIHLSTAEQAPVTVRRFYGDATAIYLLQVVYAAVEDKIKWDETSSGTFPHIYDQDLSKSLNAKNVRKVLECRRDEDATWDGIVEKTIALAQ</sequence>
<dbReference type="PANTHER" id="PTHR34129">
    <property type="entry name" value="BLR1139 PROTEIN"/>
    <property type="match status" value="1"/>
</dbReference>
<evidence type="ECO:0000313" key="1">
    <source>
        <dbReference type="EMBL" id="KIW04469.1"/>
    </source>
</evidence>
<evidence type="ECO:0000313" key="2">
    <source>
        <dbReference type="Proteomes" id="UP000053259"/>
    </source>
</evidence>
<proteinExistence type="predicted"/>
<evidence type="ECO:0008006" key="3">
    <source>
        <dbReference type="Google" id="ProtNLM"/>
    </source>
</evidence>
<dbReference type="VEuPathDB" id="FungiDB:PV09_04729"/>
<dbReference type="Gene3D" id="3.20.170.20">
    <property type="entry name" value="Protein of unknown function DUF952"/>
    <property type="match status" value="1"/>
</dbReference>
<dbReference type="InterPro" id="IPR009297">
    <property type="entry name" value="DUF952"/>
</dbReference>
<name>A0A0D2AZB9_9PEZI</name>
<dbReference type="InParanoid" id="A0A0D2AZB9"/>
<dbReference type="Pfam" id="PF06108">
    <property type="entry name" value="DUF952"/>
    <property type="match status" value="1"/>
</dbReference>
<dbReference type="EMBL" id="KN847541">
    <property type="protein sequence ID" value="KIW04469.1"/>
    <property type="molecule type" value="Genomic_DNA"/>
</dbReference>
<dbReference type="GeneID" id="27312702"/>
<dbReference type="Proteomes" id="UP000053259">
    <property type="component" value="Unassembled WGS sequence"/>
</dbReference>
<dbReference type="SUPFAM" id="SSF56399">
    <property type="entry name" value="ADP-ribosylation"/>
    <property type="match status" value="1"/>
</dbReference>
<dbReference type="OrthoDB" id="3335358at2759"/>
<dbReference type="PANTHER" id="PTHR34129:SF1">
    <property type="entry name" value="DUF952 DOMAIN-CONTAINING PROTEIN"/>
    <property type="match status" value="1"/>
</dbReference>
<dbReference type="AlphaFoldDB" id="A0A0D2AZB9"/>
<keyword evidence="2" id="KW-1185">Reference proteome</keyword>
<reference evidence="1 2" key="1">
    <citation type="submission" date="2015-01" db="EMBL/GenBank/DDBJ databases">
        <title>The Genome Sequence of Ochroconis gallopava CBS43764.</title>
        <authorList>
            <consortium name="The Broad Institute Genomics Platform"/>
            <person name="Cuomo C."/>
            <person name="de Hoog S."/>
            <person name="Gorbushina A."/>
            <person name="Stielow B."/>
            <person name="Teixiera M."/>
            <person name="Abouelleil A."/>
            <person name="Chapman S.B."/>
            <person name="Priest M."/>
            <person name="Young S.K."/>
            <person name="Wortman J."/>
            <person name="Nusbaum C."/>
            <person name="Birren B."/>
        </authorList>
    </citation>
    <scope>NUCLEOTIDE SEQUENCE [LARGE SCALE GENOMIC DNA]</scope>
    <source>
        <strain evidence="1 2">CBS 43764</strain>
    </source>
</reference>
<gene>
    <name evidence="1" type="ORF">PV09_04729</name>
</gene>